<accession>A0A8B8FZX2</accession>
<dbReference type="Pfam" id="PF14945">
    <property type="entry name" value="LLC1"/>
    <property type="match status" value="1"/>
</dbReference>
<protein>
    <submittedName>
        <fullName evidence="3">Uncharacterized protein C20orf85-like</fullName>
    </submittedName>
</protein>
<name>A0A8B8FZX2_9HEMI</name>
<evidence type="ECO:0000313" key="3">
    <source>
        <dbReference type="RefSeq" id="XP_025416083.1"/>
    </source>
</evidence>
<sequence>MSNLSRRKEVKRTGDNGTSDNNKNANKNNNGHPQERKKNKKVDKVQCDGRLKTIINRENELRARWPERWGFYSKNNVETLWSEEAVKLGLPDNFIELRRQKLRKQDRIQPLIDAVPSPDSIPITSSGFVGWRSSHKVCDLELFGKSFLNNKLDTRMLKPDNEPDQKHQRFIILG</sequence>
<reference evidence="3" key="1">
    <citation type="submission" date="2025-08" db="UniProtKB">
        <authorList>
            <consortium name="RefSeq"/>
        </authorList>
    </citation>
    <scope>IDENTIFICATION</scope>
    <source>
        <tissue evidence="3">Whole body</tissue>
    </source>
</reference>
<feature type="region of interest" description="Disordered" evidence="1">
    <location>
        <begin position="1"/>
        <end position="46"/>
    </location>
</feature>
<evidence type="ECO:0000256" key="1">
    <source>
        <dbReference type="SAM" id="MobiDB-lite"/>
    </source>
</evidence>
<dbReference type="PANTHER" id="PTHR31909">
    <property type="entry name" value="CHROMOSOME 20 ORF85 FAMILY MEMBER"/>
    <property type="match status" value="1"/>
</dbReference>
<dbReference type="RefSeq" id="XP_025416083.1">
    <property type="nucleotide sequence ID" value="XM_025560298.1"/>
</dbReference>
<dbReference type="AlphaFoldDB" id="A0A8B8FZX2"/>
<dbReference type="InterPro" id="IPR020339">
    <property type="entry name" value="C20orf85-like"/>
</dbReference>
<keyword evidence="2" id="KW-1185">Reference proteome</keyword>
<dbReference type="GeneID" id="112687555"/>
<feature type="compositionally biased region" description="Low complexity" evidence="1">
    <location>
        <begin position="21"/>
        <end position="30"/>
    </location>
</feature>
<dbReference type="Proteomes" id="UP000694846">
    <property type="component" value="Unplaced"/>
</dbReference>
<dbReference type="OrthoDB" id="10031946at2759"/>
<dbReference type="PANTHER" id="PTHR31909:SF3">
    <property type="entry name" value="SIMILAR TO PROTEIN C20ORF85 HOMOLOG"/>
    <property type="match status" value="1"/>
</dbReference>
<gene>
    <name evidence="3" type="primary">LOC112687555</name>
</gene>
<organism evidence="2 3">
    <name type="scientific">Sipha flava</name>
    <name type="common">yellow sugarcane aphid</name>
    <dbReference type="NCBI Taxonomy" id="143950"/>
    <lineage>
        <taxon>Eukaryota</taxon>
        <taxon>Metazoa</taxon>
        <taxon>Ecdysozoa</taxon>
        <taxon>Arthropoda</taxon>
        <taxon>Hexapoda</taxon>
        <taxon>Insecta</taxon>
        <taxon>Pterygota</taxon>
        <taxon>Neoptera</taxon>
        <taxon>Paraneoptera</taxon>
        <taxon>Hemiptera</taxon>
        <taxon>Sternorrhyncha</taxon>
        <taxon>Aphidomorpha</taxon>
        <taxon>Aphidoidea</taxon>
        <taxon>Aphididae</taxon>
        <taxon>Sipha</taxon>
    </lineage>
</organism>
<proteinExistence type="predicted"/>
<evidence type="ECO:0000313" key="2">
    <source>
        <dbReference type="Proteomes" id="UP000694846"/>
    </source>
</evidence>